<dbReference type="InterPro" id="IPR036908">
    <property type="entry name" value="RlpA-like_sf"/>
</dbReference>
<dbReference type="AlphaFoldDB" id="A0A163JXG1"/>
<feature type="chain" id="PRO_5007843473" description="RlpA-like protein double-psi beta-barrel domain-containing protein" evidence="2">
    <location>
        <begin position="19"/>
        <end position="153"/>
    </location>
</feature>
<dbReference type="OMA" id="FHPATEG"/>
<feature type="signal peptide" evidence="2">
    <location>
        <begin position="1"/>
        <end position="18"/>
    </location>
</feature>
<keyword evidence="4" id="KW-1185">Reference proteome</keyword>
<dbReference type="CDD" id="cd22191">
    <property type="entry name" value="DPBB_RlpA_EXP_N-like"/>
    <property type="match status" value="1"/>
</dbReference>
<evidence type="ECO:0000313" key="4">
    <source>
        <dbReference type="Proteomes" id="UP000078561"/>
    </source>
</evidence>
<sequence length="153" mass="16316">MLLQFALIPVMMMVFVHAIPIEERGLKDTLVKATGKYTGKATFFHPDDSGSIGSCGRREGDHSLYVALNLPQYGNENAVSEWCFKKILIKFGDKATEATIGDACPGCKPKSLDLTPEVFEKLAPTNTGVIDISWCVIGEKGCTGGGSGKASAS</sequence>
<evidence type="ECO:0000313" key="3">
    <source>
        <dbReference type="EMBL" id="SAM03721.1"/>
    </source>
</evidence>
<evidence type="ECO:0000256" key="1">
    <source>
        <dbReference type="ARBA" id="ARBA00022729"/>
    </source>
</evidence>
<gene>
    <name evidence="3" type="primary">ABSGL_09564.1 scaffold 11342</name>
</gene>
<name>A0A163JXG1_ABSGL</name>
<dbReference type="Gene3D" id="2.40.40.10">
    <property type="entry name" value="RlpA-like domain"/>
    <property type="match status" value="1"/>
</dbReference>
<organism evidence="3">
    <name type="scientific">Absidia glauca</name>
    <name type="common">Pin mould</name>
    <dbReference type="NCBI Taxonomy" id="4829"/>
    <lineage>
        <taxon>Eukaryota</taxon>
        <taxon>Fungi</taxon>
        <taxon>Fungi incertae sedis</taxon>
        <taxon>Mucoromycota</taxon>
        <taxon>Mucoromycotina</taxon>
        <taxon>Mucoromycetes</taxon>
        <taxon>Mucorales</taxon>
        <taxon>Cunninghamellaceae</taxon>
        <taxon>Absidia</taxon>
    </lineage>
</organism>
<dbReference type="EMBL" id="LT554228">
    <property type="protein sequence ID" value="SAM03721.1"/>
    <property type="molecule type" value="Genomic_DNA"/>
</dbReference>
<dbReference type="InterPro" id="IPR051477">
    <property type="entry name" value="Expansin_CellWall"/>
</dbReference>
<accession>A0A163JXG1</accession>
<dbReference type="PANTHER" id="PTHR31836">
    <property type="match status" value="1"/>
</dbReference>
<dbReference type="InParanoid" id="A0A163JXG1"/>
<dbReference type="OrthoDB" id="623670at2759"/>
<evidence type="ECO:0000256" key="2">
    <source>
        <dbReference type="SAM" id="SignalP"/>
    </source>
</evidence>
<dbReference type="Proteomes" id="UP000078561">
    <property type="component" value="Unassembled WGS sequence"/>
</dbReference>
<keyword evidence="1 2" id="KW-0732">Signal</keyword>
<protein>
    <recommendedName>
        <fullName evidence="5">RlpA-like protein double-psi beta-barrel domain-containing protein</fullName>
    </recommendedName>
</protein>
<dbReference type="PANTHER" id="PTHR31836:SF28">
    <property type="entry name" value="SRCR DOMAIN-CONTAINING PROTEIN-RELATED"/>
    <property type="match status" value="1"/>
</dbReference>
<proteinExistence type="predicted"/>
<evidence type="ECO:0008006" key="5">
    <source>
        <dbReference type="Google" id="ProtNLM"/>
    </source>
</evidence>
<reference evidence="3" key="1">
    <citation type="submission" date="2016-04" db="EMBL/GenBank/DDBJ databases">
        <authorList>
            <person name="Evans L.H."/>
            <person name="Alamgir A."/>
            <person name="Owens N."/>
            <person name="Weber N.D."/>
            <person name="Virtaneva K."/>
            <person name="Barbian K."/>
            <person name="Babar A."/>
            <person name="Rosenke K."/>
        </authorList>
    </citation>
    <scope>NUCLEOTIDE SEQUENCE [LARGE SCALE GENOMIC DNA]</scope>
    <source>
        <strain evidence="3">CBS 101.48</strain>
    </source>
</reference>
<dbReference type="STRING" id="4829.A0A163JXG1"/>
<dbReference type="SUPFAM" id="SSF50685">
    <property type="entry name" value="Barwin-like endoglucanases"/>
    <property type="match status" value="1"/>
</dbReference>